<name>A0A1F5VY44_9BACT</name>
<evidence type="ECO:0000313" key="3">
    <source>
        <dbReference type="Proteomes" id="UP000178943"/>
    </source>
</evidence>
<feature type="transmembrane region" description="Helical" evidence="1">
    <location>
        <begin position="62"/>
        <end position="81"/>
    </location>
</feature>
<accession>A0A1F5VY44</accession>
<protein>
    <submittedName>
        <fullName evidence="2">Uncharacterized protein</fullName>
    </submittedName>
</protein>
<sequence length="92" mass="10482">MTIKSISLKCEYLRKIDSYFSHIFGSCLVDFNADSPCNSIRLLISDLEKLIKDEYTGFVAPLFFWSGIIISIVALVLEIIAEHKKKVKKNPD</sequence>
<proteinExistence type="predicted"/>
<keyword evidence="1" id="KW-1133">Transmembrane helix</keyword>
<dbReference type="AlphaFoldDB" id="A0A1F5VY44"/>
<keyword evidence="1" id="KW-0812">Transmembrane</keyword>
<comment type="caution">
    <text evidence="2">The sequence shown here is derived from an EMBL/GenBank/DDBJ whole genome shotgun (WGS) entry which is preliminary data.</text>
</comment>
<organism evidence="2 3">
    <name type="scientific">Candidatus Fischerbacteria bacterium RBG_13_37_8</name>
    <dbReference type="NCBI Taxonomy" id="1817863"/>
    <lineage>
        <taxon>Bacteria</taxon>
        <taxon>Candidatus Fischeribacteriota</taxon>
    </lineage>
</organism>
<dbReference type="Proteomes" id="UP000178943">
    <property type="component" value="Unassembled WGS sequence"/>
</dbReference>
<evidence type="ECO:0000256" key="1">
    <source>
        <dbReference type="SAM" id="Phobius"/>
    </source>
</evidence>
<evidence type="ECO:0000313" key="2">
    <source>
        <dbReference type="EMBL" id="OGF68255.1"/>
    </source>
</evidence>
<gene>
    <name evidence="2" type="ORF">A2Y62_02390</name>
</gene>
<reference evidence="2 3" key="1">
    <citation type="journal article" date="2016" name="Nat. Commun.">
        <title>Thousands of microbial genomes shed light on interconnected biogeochemical processes in an aquifer system.</title>
        <authorList>
            <person name="Anantharaman K."/>
            <person name="Brown C.T."/>
            <person name="Hug L.A."/>
            <person name="Sharon I."/>
            <person name="Castelle C.J."/>
            <person name="Probst A.J."/>
            <person name="Thomas B.C."/>
            <person name="Singh A."/>
            <person name="Wilkins M.J."/>
            <person name="Karaoz U."/>
            <person name="Brodie E.L."/>
            <person name="Williams K.H."/>
            <person name="Hubbard S.S."/>
            <person name="Banfield J.F."/>
        </authorList>
    </citation>
    <scope>NUCLEOTIDE SEQUENCE [LARGE SCALE GENOMIC DNA]</scope>
</reference>
<keyword evidence="1" id="KW-0472">Membrane</keyword>
<dbReference type="EMBL" id="MFGW01000007">
    <property type="protein sequence ID" value="OGF68255.1"/>
    <property type="molecule type" value="Genomic_DNA"/>
</dbReference>